<dbReference type="Proteomes" id="UP001236663">
    <property type="component" value="Unassembled WGS sequence"/>
</dbReference>
<comment type="caution">
    <text evidence="3">The sequence shown here is derived from an EMBL/GenBank/DDBJ whole genome shotgun (WGS) entry which is preliminary data.</text>
</comment>
<dbReference type="InterPro" id="IPR000782">
    <property type="entry name" value="FAS1_domain"/>
</dbReference>
<organism evidence="3 4">
    <name type="scientific">Cyclobacterium jeungdonense</name>
    <dbReference type="NCBI Taxonomy" id="708087"/>
    <lineage>
        <taxon>Bacteria</taxon>
        <taxon>Pseudomonadati</taxon>
        <taxon>Bacteroidota</taxon>
        <taxon>Cytophagia</taxon>
        <taxon>Cytophagales</taxon>
        <taxon>Cyclobacteriaceae</taxon>
        <taxon>Cyclobacterium</taxon>
    </lineage>
</organism>
<dbReference type="PROSITE" id="PS51257">
    <property type="entry name" value="PROKAR_LIPOPROTEIN"/>
    <property type="match status" value="1"/>
</dbReference>
<feature type="domain" description="FAS1" evidence="2">
    <location>
        <begin position="38"/>
        <end position="167"/>
    </location>
</feature>
<keyword evidence="4" id="KW-1185">Reference proteome</keyword>
<accession>A0ABT8C6B9</accession>
<reference evidence="4" key="1">
    <citation type="journal article" date="2019" name="Int. J. Syst. Evol. Microbiol.">
        <title>The Global Catalogue of Microorganisms (GCM) 10K type strain sequencing project: providing services to taxonomists for standard genome sequencing and annotation.</title>
        <authorList>
            <consortium name="The Broad Institute Genomics Platform"/>
            <consortium name="The Broad Institute Genome Sequencing Center for Infectious Disease"/>
            <person name="Wu L."/>
            <person name="Ma J."/>
        </authorList>
    </citation>
    <scope>NUCLEOTIDE SEQUENCE [LARGE SCALE GENOMIC DNA]</scope>
    <source>
        <strain evidence="4">CECT 7706</strain>
    </source>
</reference>
<dbReference type="PROSITE" id="PS50213">
    <property type="entry name" value="FAS1"/>
    <property type="match status" value="3"/>
</dbReference>
<dbReference type="InterPro" id="IPR050904">
    <property type="entry name" value="Adhesion/Biosynth-related"/>
</dbReference>
<evidence type="ECO:0000256" key="1">
    <source>
        <dbReference type="SAM" id="SignalP"/>
    </source>
</evidence>
<gene>
    <name evidence="3" type="ORF">QWZ15_04930</name>
</gene>
<feature type="domain" description="FAS1" evidence="2">
    <location>
        <begin position="173"/>
        <end position="306"/>
    </location>
</feature>
<name>A0ABT8C6B9_9BACT</name>
<dbReference type="PANTHER" id="PTHR10900">
    <property type="entry name" value="PERIOSTIN-RELATED"/>
    <property type="match status" value="1"/>
</dbReference>
<feature type="signal peptide" evidence="1">
    <location>
        <begin position="1"/>
        <end position="28"/>
    </location>
</feature>
<dbReference type="SMART" id="SM00554">
    <property type="entry name" value="FAS1"/>
    <property type="match status" value="3"/>
</dbReference>
<dbReference type="PANTHER" id="PTHR10900:SF77">
    <property type="entry name" value="FI19380P1"/>
    <property type="match status" value="1"/>
</dbReference>
<protein>
    <submittedName>
        <fullName evidence="3">Fasciclin domain-containing protein</fullName>
    </submittedName>
</protein>
<evidence type="ECO:0000313" key="4">
    <source>
        <dbReference type="Proteomes" id="UP001236663"/>
    </source>
</evidence>
<dbReference type="SUPFAM" id="SSF82153">
    <property type="entry name" value="FAS1 domain"/>
    <property type="match status" value="3"/>
</dbReference>
<dbReference type="Gene3D" id="2.30.180.10">
    <property type="entry name" value="FAS1 domain"/>
    <property type="match status" value="3"/>
</dbReference>
<evidence type="ECO:0000259" key="2">
    <source>
        <dbReference type="PROSITE" id="PS50213"/>
    </source>
</evidence>
<evidence type="ECO:0000313" key="3">
    <source>
        <dbReference type="EMBL" id="MDN3687163.1"/>
    </source>
</evidence>
<feature type="domain" description="FAS1" evidence="2">
    <location>
        <begin position="315"/>
        <end position="450"/>
    </location>
</feature>
<feature type="chain" id="PRO_5047335105" evidence="1">
    <location>
        <begin position="29"/>
        <end position="452"/>
    </location>
</feature>
<sequence length="452" mass="47614">MEFKIKNSRKLMSLLLAAGLLFSFGCSEDDPAPMPPEEESIIDIASGNNQFSTLVAAIQRADLVDELSAAGPFTVFAPTNQAFTNAGITDVSDVPVEELRDILLYHVVSGQVLENQVSTGEVPTLLEGANLNVVVSGGTITINEDVTVTTGDLGASNGVIHVISGVLMPEEESNSIADIVMADDDFSILLAAVLAADLDEALLEQGPFTVFAPTDEAMTAFLTDNGLTAEELLQSPDLASILSYHVVEGEVPASAVEAGSVTSFGGPPFFVSIDPDDNVWINGNAQVVSTDIEADNGIIHVLDYVITPPTESIAEIAVGYTQAETPEFTQLVGALSRAELVDAVSGGFDDNLTVFAPTDAAFEALYEDLGVDGYEDIPLETLTSVLTYHVVPARAFSQDLREGATLPTLLEGEDLSVNLADLEINSSGLVPELLNIHATNGVIHVVDQVIVP</sequence>
<dbReference type="InterPro" id="IPR036378">
    <property type="entry name" value="FAS1_dom_sf"/>
</dbReference>
<dbReference type="EMBL" id="JAUFQS010000004">
    <property type="protein sequence ID" value="MDN3687163.1"/>
    <property type="molecule type" value="Genomic_DNA"/>
</dbReference>
<dbReference type="RefSeq" id="WP_163384054.1">
    <property type="nucleotide sequence ID" value="NZ_JAUFQS010000004.1"/>
</dbReference>
<dbReference type="Pfam" id="PF02469">
    <property type="entry name" value="Fasciclin"/>
    <property type="match status" value="3"/>
</dbReference>
<keyword evidence="1" id="KW-0732">Signal</keyword>
<proteinExistence type="predicted"/>